<reference evidence="3" key="2">
    <citation type="submission" date="2015-01" db="EMBL/GenBank/DDBJ databases">
        <title>Evolutionary Origins and Diversification of the Mycorrhizal Mutualists.</title>
        <authorList>
            <consortium name="DOE Joint Genome Institute"/>
            <consortium name="Mycorrhizal Genomics Consortium"/>
            <person name="Kohler A."/>
            <person name="Kuo A."/>
            <person name="Nagy L.G."/>
            <person name="Floudas D."/>
            <person name="Copeland A."/>
            <person name="Barry K.W."/>
            <person name="Cichocki N."/>
            <person name="Veneault-Fourrey C."/>
            <person name="LaButti K."/>
            <person name="Lindquist E.A."/>
            <person name="Lipzen A."/>
            <person name="Lundell T."/>
            <person name="Morin E."/>
            <person name="Murat C."/>
            <person name="Riley R."/>
            <person name="Ohm R."/>
            <person name="Sun H."/>
            <person name="Tunlid A."/>
            <person name="Henrissat B."/>
            <person name="Grigoriev I.V."/>
            <person name="Hibbett D.S."/>
            <person name="Martin F."/>
        </authorList>
    </citation>
    <scope>NUCLEOTIDE SEQUENCE [LARGE SCALE GENOMIC DNA]</scope>
    <source>
        <strain evidence="3">441</strain>
    </source>
</reference>
<reference evidence="2 3" key="1">
    <citation type="submission" date="2014-04" db="EMBL/GenBank/DDBJ databases">
        <authorList>
            <consortium name="DOE Joint Genome Institute"/>
            <person name="Kuo A."/>
            <person name="Kohler A."/>
            <person name="Costa M.D."/>
            <person name="Nagy L.G."/>
            <person name="Floudas D."/>
            <person name="Copeland A."/>
            <person name="Barry K.W."/>
            <person name="Cichocki N."/>
            <person name="Veneault-Fourrey C."/>
            <person name="LaButti K."/>
            <person name="Lindquist E.A."/>
            <person name="Lipzen A."/>
            <person name="Lundell T."/>
            <person name="Morin E."/>
            <person name="Murat C."/>
            <person name="Sun H."/>
            <person name="Tunlid A."/>
            <person name="Henrissat B."/>
            <person name="Grigoriev I.V."/>
            <person name="Hibbett D.S."/>
            <person name="Martin F."/>
            <person name="Nordberg H.P."/>
            <person name="Cantor M.N."/>
            <person name="Hua S.X."/>
        </authorList>
    </citation>
    <scope>NUCLEOTIDE SEQUENCE [LARGE SCALE GENOMIC DNA]</scope>
    <source>
        <strain evidence="2 3">441</strain>
    </source>
</reference>
<sequence>MLLEPCMLAVLSCSLVPLLQDCCFDCQRFVDALSSSRRHVLSPECICNIPEVS</sequence>
<gene>
    <name evidence="2" type="ORF">PISMIDRAFT_684110</name>
</gene>
<feature type="chain" id="PRO_5002206454" evidence="1">
    <location>
        <begin position="22"/>
        <end position="53"/>
    </location>
</feature>
<evidence type="ECO:0000313" key="3">
    <source>
        <dbReference type="Proteomes" id="UP000054018"/>
    </source>
</evidence>
<evidence type="ECO:0000313" key="2">
    <source>
        <dbReference type="EMBL" id="KIK18522.1"/>
    </source>
</evidence>
<keyword evidence="1" id="KW-0732">Signal</keyword>
<feature type="signal peptide" evidence="1">
    <location>
        <begin position="1"/>
        <end position="21"/>
    </location>
</feature>
<proteinExistence type="predicted"/>
<accession>A0A0C9Z836</accession>
<organism evidence="2 3">
    <name type="scientific">Pisolithus microcarpus 441</name>
    <dbReference type="NCBI Taxonomy" id="765257"/>
    <lineage>
        <taxon>Eukaryota</taxon>
        <taxon>Fungi</taxon>
        <taxon>Dikarya</taxon>
        <taxon>Basidiomycota</taxon>
        <taxon>Agaricomycotina</taxon>
        <taxon>Agaricomycetes</taxon>
        <taxon>Agaricomycetidae</taxon>
        <taxon>Boletales</taxon>
        <taxon>Sclerodermatineae</taxon>
        <taxon>Pisolithaceae</taxon>
        <taxon>Pisolithus</taxon>
    </lineage>
</organism>
<dbReference type="Proteomes" id="UP000054018">
    <property type="component" value="Unassembled WGS sequence"/>
</dbReference>
<feature type="non-terminal residue" evidence="2">
    <location>
        <position position="53"/>
    </location>
</feature>
<keyword evidence="3" id="KW-1185">Reference proteome</keyword>
<dbReference type="EMBL" id="KN833803">
    <property type="protein sequence ID" value="KIK18522.1"/>
    <property type="molecule type" value="Genomic_DNA"/>
</dbReference>
<evidence type="ECO:0000256" key="1">
    <source>
        <dbReference type="SAM" id="SignalP"/>
    </source>
</evidence>
<name>A0A0C9Z836_9AGAM</name>
<dbReference type="AlphaFoldDB" id="A0A0C9Z836"/>
<protein>
    <submittedName>
        <fullName evidence="2">Uncharacterized protein</fullName>
    </submittedName>
</protein>
<dbReference type="HOGENOM" id="CLU_3074352_0_0_1"/>